<dbReference type="EMBL" id="JAGIYY010000003">
    <property type="protein sequence ID" value="MBP0439502.1"/>
    <property type="molecule type" value="Genomic_DNA"/>
</dbReference>
<evidence type="ECO:0000313" key="2">
    <source>
        <dbReference type="EMBL" id="MBP0439502.1"/>
    </source>
</evidence>
<dbReference type="Proteomes" id="UP000666240">
    <property type="component" value="Unassembled WGS sequence"/>
</dbReference>
<organism evidence="2 3">
    <name type="scientific">Tianweitania sediminis</name>
    <dbReference type="NCBI Taxonomy" id="1502156"/>
    <lineage>
        <taxon>Bacteria</taxon>
        <taxon>Pseudomonadati</taxon>
        <taxon>Pseudomonadota</taxon>
        <taxon>Alphaproteobacteria</taxon>
        <taxon>Hyphomicrobiales</taxon>
        <taxon>Phyllobacteriaceae</taxon>
        <taxon>Tianweitania</taxon>
    </lineage>
</organism>
<comment type="caution">
    <text evidence="2">The sequence shown here is derived from an EMBL/GenBank/DDBJ whole genome shotgun (WGS) entry which is preliminary data.</text>
</comment>
<accession>A0A8J7R1C3</accession>
<keyword evidence="1" id="KW-0812">Transmembrane</keyword>
<gene>
    <name evidence="2" type="ORF">J5Y06_12645</name>
</gene>
<protein>
    <submittedName>
        <fullName evidence="2">Uncharacterized protein</fullName>
    </submittedName>
</protein>
<keyword evidence="3" id="KW-1185">Reference proteome</keyword>
<proteinExistence type="predicted"/>
<dbReference type="RefSeq" id="WP_209335499.1">
    <property type="nucleotide sequence ID" value="NZ_JAGIYY010000003.1"/>
</dbReference>
<feature type="transmembrane region" description="Helical" evidence="1">
    <location>
        <begin position="35"/>
        <end position="56"/>
    </location>
</feature>
<sequence length="77" mass="8868">MTRRKIVSAAFFFAVFGAVALLPPFVLLFRLDLRIFGIPIEITYIFVLWTILVLGARWFSRVLPLDEAPRSLRDADQ</sequence>
<dbReference type="AlphaFoldDB" id="A0A8J7R1C3"/>
<evidence type="ECO:0000256" key="1">
    <source>
        <dbReference type="SAM" id="Phobius"/>
    </source>
</evidence>
<feature type="transmembrane region" description="Helical" evidence="1">
    <location>
        <begin position="7"/>
        <end position="29"/>
    </location>
</feature>
<evidence type="ECO:0000313" key="3">
    <source>
        <dbReference type="Proteomes" id="UP000666240"/>
    </source>
</evidence>
<name>A0A8J7R1C3_9HYPH</name>
<reference evidence="2" key="1">
    <citation type="submission" date="2021-03" db="EMBL/GenBank/DDBJ databases">
        <title>Genome sequencing and assembly of Tianweitania sediminis.</title>
        <authorList>
            <person name="Chhetri G."/>
        </authorList>
    </citation>
    <scope>NUCLEOTIDE SEQUENCE</scope>
    <source>
        <strain evidence="2">Z8</strain>
    </source>
</reference>
<keyword evidence="1" id="KW-1133">Transmembrane helix</keyword>
<keyword evidence="1" id="KW-0472">Membrane</keyword>